<dbReference type="Proteomes" id="UP000178851">
    <property type="component" value="Unassembled WGS sequence"/>
</dbReference>
<reference evidence="1 2" key="1">
    <citation type="journal article" date="2016" name="Nat. Commun.">
        <title>Thousands of microbial genomes shed light on interconnected biogeochemical processes in an aquifer system.</title>
        <authorList>
            <person name="Anantharaman K."/>
            <person name="Brown C.T."/>
            <person name="Hug L.A."/>
            <person name="Sharon I."/>
            <person name="Castelle C.J."/>
            <person name="Probst A.J."/>
            <person name="Thomas B.C."/>
            <person name="Singh A."/>
            <person name="Wilkins M.J."/>
            <person name="Karaoz U."/>
            <person name="Brodie E.L."/>
            <person name="Williams K.H."/>
            <person name="Hubbard S.S."/>
            <person name="Banfield J.F."/>
        </authorList>
    </citation>
    <scope>NUCLEOTIDE SEQUENCE [LARGE SCALE GENOMIC DNA]</scope>
</reference>
<dbReference type="AlphaFoldDB" id="A0A1F7YJA5"/>
<gene>
    <name evidence="1" type="ORF">A2627_01220</name>
</gene>
<sequence length="70" mass="7745">MNLCTRCGKVRIVVKTYKEIIGNSKVTCTDTSCPDPVCQAIVDKQLAKEKDVRLQAASFAIARGFRNKGR</sequence>
<evidence type="ECO:0000313" key="2">
    <source>
        <dbReference type="Proteomes" id="UP000178851"/>
    </source>
</evidence>
<protein>
    <submittedName>
        <fullName evidence="1">Uncharacterized protein</fullName>
    </submittedName>
</protein>
<proteinExistence type="predicted"/>
<evidence type="ECO:0000313" key="1">
    <source>
        <dbReference type="EMBL" id="OGM26625.1"/>
    </source>
</evidence>
<dbReference type="EMBL" id="MGGI01000012">
    <property type="protein sequence ID" value="OGM26625.1"/>
    <property type="molecule type" value="Genomic_DNA"/>
</dbReference>
<organism evidence="1 2">
    <name type="scientific">Candidatus Woesebacteria bacterium RIFCSPHIGHO2_01_FULL_39_28</name>
    <dbReference type="NCBI Taxonomy" id="1802496"/>
    <lineage>
        <taxon>Bacteria</taxon>
        <taxon>Candidatus Woeseibacteriota</taxon>
    </lineage>
</organism>
<accession>A0A1F7YJA5</accession>
<comment type="caution">
    <text evidence="1">The sequence shown here is derived from an EMBL/GenBank/DDBJ whole genome shotgun (WGS) entry which is preliminary data.</text>
</comment>
<name>A0A1F7YJA5_9BACT</name>